<dbReference type="Gene3D" id="3.10.450.50">
    <property type="match status" value="1"/>
</dbReference>
<protein>
    <submittedName>
        <fullName evidence="1">Ketosteroid isomerase-like protein</fullName>
    </submittedName>
</protein>
<dbReference type="EMBL" id="VMSD01000003">
    <property type="protein sequence ID" value="KAF0847800.1"/>
    <property type="molecule type" value="Genomic_DNA"/>
</dbReference>
<dbReference type="Proteomes" id="UP000798951">
    <property type="component" value="Unassembled WGS sequence"/>
</dbReference>
<keyword evidence="2" id="KW-1185">Reference proteome</keyword>
<dbReference type="SUPFAM" id="SSF54427">
    <property type="entry name" value="NTF2-like"/>
    <property type="match status" value="1"/>
</dbReference>
<accession>A0ABQ6YPU8</accession>
<dbReference type="RefSeq" id="WP_067980613.1">
    <property type="nucleotide sequence ID" value="NZ_VMSD01000003.1"/>
</dbReference>
<sequence>MTARSVAEKLYTAFAESDGGALAALLDPSFTAQVSAGMPLGVGGAIPDPRTMLVEVWGAIFAAYDAAPYPDEFVEVGGGRVIVFGAYRGTSRSTGVAFEAAFAHDLTIADDKVTSLIQITDTEQWPDARIRG</sequence>
<organism evidence="1 2">
    <name type="scientific">Nocardia caishijiensis</name>
    <dbReference type="NCBI Taxonomy" id="184756"/>
    <lineage>
        <taxon>Bacteria</taxon>
        <taxon>Bacillati</taxon>
        <taxon>Actinomycetota</taxon>
        <taxon>Actinomycetes</taxon>
        <taxon>Mycobacteriales</taxon>
        <taxon>Nocardiaceae</taxon>
        <taxon>Nocardia</taxon>
    </lineage>
</organism>
<comment type="caution">
    <text evidence="1">The sequence shown here is derived from an EMBL/GenBank/DDBJ whole genome shotgun (WGS) entry which is preliminary data.</text>
</comment>
<evidence type="ECO:0000313" key="1">
    <source>
        <dbReference type="EMBL" id="KAF0847800.1"/>
    </source>
</evidence>
<dbReference type="InterPro" id="IPR032710">
    <property type="entry name" value="NTF2-like_dom_sf"/>
</dbReference>
<evidence type="ECO:0000313" key="2">
    <source>
        <dbReference type="Proteomes" id="UP000798951"/>
    </source>
</evidence>
<name>A0ABQ6YPU8_9NOCA</name>
<reference evidence="1 2" key="1">
    <citation type="submission" date="2019-07" db="EMBL/GenBank/DDBJ databases">
        <title>Genomic Encyclopedia of Type Strains, Phase IV (KMG-IV): sequencing the most valuable type-strain genomes for metagenomic binning, comparative biology and taxonomic classification.</title>
        <authorList>
            <person name="Goeker M."/>
        </authorList>
    </citation>
    <scope>NUCLEOTIDE SEQUENCE [LARGE SCALE GENOMIC DNA]</scope>
    <source>
        <strain evidence="1 2">DSM 44831</strain>
    </source>
</reference>
<gene>
    <name evidence="1" type="ORF">FNL39_103702</name>
</gene>
<proteinExistence type="predicted"/>